<dbReference type="SMART" id="SM00031">
    <property type="entry name" value="DED"/>
    <property type="match status" value="2"/>
</dbReference>
<dbReference type="KEGG" id="char:105896625"/>
<dbReference type="PANTHER" id="PTHR48169:SF3">
    <property type="entry name" value="CASP8 AND FADD LIKE APOPTOSIS REGULATOR"/>
    <property type="match status" value="1"/>
</dbReference>
<dbReference type="InterPro" id="IPR011029">
    <property type="entry name" value="DEATH-like_dom_sf"/>
</dbReference>
<keyword evidence="3" id="KW-0677">Repeat</keyword>
<evidence type="ECO:0000256" key="1">
    <source>
        <dbReference type="ARBA" id="ARBA00010134"/>
    </source>
</evidence>
<evidence type="ECO:0000256" key="2">
    <source>
        <dbReference type="ARBA" id="ARBA00022703"/>
    </source>
</evidence>
<comment type="similarity">
    <text evidence="1">Belongs to the peptidase C14A family.</text>
</comment>
<organism evidence="7 8">
    <name type="scientific">Clupea harengus</name>
    <name type="common">Atlantic herring</name>
    <dbReference type="NCBI Taxonomy" id="7950"/>
    <lineage>
        <taxon>Eukaryota</taxon>
        <taxon>Metazoa</taxon>
        <taxon>Chordata</taxon>
        <taxon>Craniata</taxon>
        <taxon>Vertebrata</taxon>
        <taxon>Euteleostomi</taxon>
        <taxon>Actinopterygii</taxon>
        <taxon>Neopterygii</taxon>
        <taxon>Teleostei</taxon>
        <taxon>Clupei</taxon>
        <taxon>Clupeiformes</taxon>
        <taxon>Clupeoidei</taxon>
        <taxon>Clupeidae</taxon>
        <taxon>Clupea</taxon>
    </lineage>
</organism>
<evidence type="ECO:0000259" key="6">
    <source>
        <dbReference type="PROSITE" id="PS50208"/>
    </source>
</evidence>
<dbReference type="InterPro" id="IPR011600">
    <property type="entry name" value="Pept_C14_caspase"/>
</dbReference>
<dbReference type="Proteomes" id="UP000515152">
    <property type="component" value="Chromosome 21"/>
</dbReference>
<dbReference type="GeneTree" id="ENSGT00530000064199"/>
<keyword evidence="2" id="KW-0053">Apoptosis</keyword>
<dbReference type="Pfam" id="PF01335">
    <property type="entry name" value="DED"/>
    <property type="match status" value="1"/>
</dbReference>
<keyword evidence="7" id="KW-1185">Reference proteome</keyword>
<dbReference type="PROSITE" id="PS50208">
    <property type="entry name" value="CASPASE_P20"/>
    <property type="match status" value="1"/>
</dbReference>
<dbReference type="InterPro" id="IPR015917">
    <property type="entry name" value="Pept_C14A"/>
</dbReference>
<dbReference type="InterPro" id="IPR029030">
    <property type="entry name" value="Caspase-like_dom_sf"/>
</dbReference>
<sequence>MEDGLASSVNRMADALSMHELRTLHFLCSDLLPNTCVEDLRGALISLAQAAGNSHSTRMILTELMFHLKRFDILKKVLGTSRQEVESMLESRQVLSRYRVLMVDLSADLGKDELHSLVFLLSGRLPRVKLESASSFLDVVTELEKLDDVSPEKLDLIEQGFQDIHRVDLVRKIQMFQKKGTPRKHLDHNQETKRGVCSPTSPPPRLTVCPIVQTKGSSLASKGLKMSVAETGVHCQQAPEEYIMETIPRGVCIIIDCVGCDGDMLKQTFQHLGFKVILHTLLCLVDTHSVLRVLSRSPDLQKSSAFVCCLLSRGSETHILATESSGPGLSLVAVRQLFDAQSCPALKGKPKLFFVQIYAIQEAHVWSSQIDECLETDDWGPSGCSNWQTDAVKTIPVSADVLSCVCMTDAQLLDRRGHQSVYWEVMRSTLLRFHGRRIPLLDALTEVNRAVCEYSQRNANESYSISLSHTLRKTLYL</sequence>
<dbReference type="PANTHER" id="PTHR48169">
    <property type="entry name" value="DED DOMAIN-CONTAINING PROTEIN"/>
    <property type="match status" value="1"/>
</dbReference>
<dbReference type="SUPFAM" id="SSF47986">
    <property type="entry name" value="DEATH domain"/>
    <property type="match status" value="2"/>
</dbReference>
<dbReference type="InterPro" id="IPR001875">
    <property type="entry name" value="DED_dom"/>
</dbReference>
<dbReference type="GeneID" id="105896625"/>
<evidence type="ECO:0000313" key="8">
    <source>
        <dbReference type="RefSeq" id="XP_012678853.1"/>
    </source>
</evidence>
<dbReference type="SUPFAM" id="SSF52129">
    <property type="entry name" value="Caspase-like"/>
    <property type="match status" value="1"/>
</dbReference>
<dbReference type="GO" id="GO:0004197">
    <property type="term" value="F:cysteine-type endopeptidase activity"/>
    <property type="evidence" value="ECO:0007669"/>
    <property type="project" value="InterPro"/>
</dbReference>
<dbReference type="GO" id="GO:0042981">
    <property type="term" value="P:regulation of apoptotic process"/>
    <property type="evidence" value="ECO:0007669"/>
    <property type="project" value="InterPro"/>
</dbReference>
<dbReference type="Gene3D" id="1.10.533.10">
    <property type="entry name" value="Death Domain, Fas"/>
    <property type="match status" value="2"/>
</dbReference>
<dbReference type="PROSITE" id="PS50168">
    <property type="entry name" value="DED"/>
    <property type="match status" value="2"/>
</dbReference>
<dbReference type="SMART" id="SM00115">
    <property type="entry name" value="CASc"/>
    <property type="match status" value="1"/>
</dbReference>
<dbReference type="FunFam" id="1.10.533.10:FF:000016">
    <property type="entry name" value="CASP8 and FADD-like apoptosis regulator"/>
    <property type="match status" value="1"/>
</dbReference>
<dbReference type="GO" id="GO:0006915">
    <property type="term" value="P:apoptotic process"/>
    <property type="evidence" value="ECO:0007669"/>
    <property type="project" value="UniProtKB-KW"/>
</dbReference>
<evidence type="ECO:0000313" key="9">
    <source>
        <dbReference type="RefSeq" id="XP_031414467.1"/>
    </source>
</evidence>
<dbReference type="GO" id="GO:0005737">
    <property type="term" value="C:cytoplasm"/>
    <property type="evidence" value="ECO:0007669"/>
    <property type="project" value="UniProtKB-ARBA"/>
</dbReference>
<protein>
    <submittedName>
        <fullName evidence="8 9">CASP8 and FADD-like apoptosis regulator a</fullName>
    </submittedName>
</protein>
<dbReference type="CTD" id="373114"/>
<proteinExistence type="inferred from homology"/>
<evidence type="ECO:0000256" key="3">
    <source>
        <dbReference type="ARBA" id="ARBA00022737"/>
    </source>
</evidence>
<gene>
    <name evidence="8 9" type="primary">cflara</name>
</gene>
<dbReference type="RefSeq" id="XP_012678853.1">
    <property type="nucleotide sequence ID" value="XM_012823399.2"/>
</dbReference>
<evidence type="ECO:0000259" key="5">
    <source>
        <dbReference type="PROSITE" id="PS50168"/>
    </source>
</evidence>
<accession>A0A6P3VQW6</accession>
<dbReference type="InterPro" id="IPR001309">
    <property type="entry name" value="Pept_C14_p20"/>
</dbReference>
<feature type="domain" description="DED" evidence="5">
    <location>
        <begin position="4"/>
        <end position="79"/>
    </location>
</feature>
<dbReference type="AlphaFoldDB" id="A0A6P3VQW6"/>
<evidence type="ECO:0000313" key="7">
    <source>
        <dbReference type="Proteomes" id="UP000515152"/>
    </source>
</evidence>
<dbReference type="OrthoDB" id="8816507at2759"/>
<feature type="domain" description="Caspase family p20" evidence="6">
    <location>
        <begin position="260"/>
        <end position="356"/>
    </location>
</feature>
<dbReference type="Pfam" id="PF00656">
    <property type="entry name" value="Peptidase_C14"/>
    <property type="match status" value="1"/>
</dbReference>
<feature type="region of interest" description="Disordered" evidence="4">
    <location>
        <begin position="181"/>
        <end position="202"/>
    </location>
</feature>
<reference evidence="8 9" key="1">
    <citation type="submission" date="2025-04" db="UniProtKB">
        <authorList>
            <consortium name="RefSeq"/>
        </authorList>
    </citation>
    <scope>IDENTIFICATION</scope>
</reference>
<evidence type="ECO:0000256" key="4">
    <source>
        <dbReference type="SAM" id="MobiDB-lite"/>
    </source>
</evidence>
<name>A0A6P3VQW6_CLUHA</name>
<dbReference type="GO" id="GO:0006508">
    <property type="term" value="P:proteolysis"/>
    <property type="evidence" value="ECO:0007669"/>
    <property type="project" value="InterPro"/>
</dbReference>
<dbReference type="RefSeq" id="XP_031414467.1">
    <property type="nucleotide sequence ID" value="XM_031558607.1"/>
</dbReference>
<feature type="domain" description="DED" evidence="5">
    <location>
        <begin position="97"/>
        <end position="175"/>
    </location>
</feature>
<dbReference type="Gene3D" id="3.40.50.1460">
    <property type="match status" value="2"/>
</dbReference>